<reference evidence="8" key="1">
    <citation type="submission" date="2021-01" db="EMBL/GenBank/DDBJ databases">
        <authorList>
            <consortium name="Genoscope - CEA"/>
            <person name="William W."/>
        </authorList>
    </citation>
    <scope>NUCLEOTIDE SEQUENCE</scope>
</reference>
<keyword evidence="6" id="KW-0636">Prenylation</keyword>
<dbReference type="NCBIfam" id="TIGR00231">
    <property type="entry name" value="small_GTP"/>
    <property type="match status" value="1"/>
</dbReference>
<keyword evidence="2" id="KW-0547">Nucleotide-binding</keyword>
<dbReference type="PROSITE" id="PS51420">
    <property type="entry name" value="RHO"/>
    <property type="match status" value="1"/>
</dbReference>
<dbReference type="GO" id="GO:0012505">
    <property type="term" value="C:endomembrane system"/>
    <property type="evidence" value="ECO:0007669"/>
    <property type="project" value="UniProtKB-SubCell"/>
</dbReference>
<gene>
    <name evidence="8" type="ORF">PSON_ATCC_30995.1.T1970025</name>
</gene>
<dbReference type="SMART" id="SM00174">
    <property type="entry name" value="RHO"/>
    <property type="match status" value="1"/>
</dbReference>
<dbReference type="EMBL" id="CAJJDN010000197">
    <property type="protein sequence ID" value="CAD8128805.1"/>
    <property type="molecule type" value="Genomic_DNA"/>
</dbReference>
<evidence type="ECO:0000256" key="4">
    <source>
        <dbReference type="ARBA" id="ARBA00023136"/>
    </source>
</evidence>
<name>A0A8S1RPQ7_9CILI</name>
<comment type="caution">
    <text evidence="8">The sequence shown here is derived from an EMBL/GenBank/DDBJ whole genome shotgun (WGS) entry which is preliminary data.</text>
</comment>
<dbReference type="PROSITE" id="PS51421">
    <property type="entry name" value="RAS"/>
    <property type="match status" value="1"/>
</dbReference>
<accession>A0A8S1RPQ7</accession>
<keyword evidence="5" id="KW-0449">Lipoprotein</keyword>
<dbReference type="Proteomes" id="UP000692954">
    <property type="component" value="Unassembled WGS sequence"/>
</dbReference>
<dbReference type="OrthoDB" id="9989112at2759"/>
<dbReference type="CDD" id="cd01868">
    <property type="entry name" value="Rab11_like"/>
    <property type="match status" value="1"/>
</dbReference>
<evidence type="ECO:0000256" key="6">
    <source>
        <dbReference type="ARBA" id="ARBA00023289"/>
    </source>
</evidence>
<dbReference type="AlphaFoldDB" id="A0A8S1RPQ7"/>
<dbReference type="SMART" id="SM00176">
    <property type="entry name" value="RAN"/>
    <property type="match status" value="1"/>
</dbReference>
<evidence type="ECO:0000256" key="3">
    <source>
        <dbReference type="ARBA" id="ARBA00023134"/>
    </source>
</evidence>
<keyword evidence="3" id="KW-0342">GTP-binding</keyword>
<proteinExistence type="inferred from homology"/>
<dbReference type="InterPro" id="IPR005225">
    <property type="entry name" value="Small_GTP-bd"/>
</dbReference>
<comment type="subcellular location">
    <subcellularLocation>
        <location evidence="7">Endomembrane system</location>
        <topology evidence="7">Lipid-anchor</topology>
    </subcellularLocation>
</comment>
<evidence type="ECO:0000256" key="1">
    <source>
        <dbReference type="ARBA" id="ARBA00006270"/>
    </source>
</evidence>
<dbReference type="GO" id="GO:0005525">
    <property type="term" value="F:GTP binding"/>
    <property type="evidence" value="ECO:0007669"/>
    <property type="project" value="UniProtKB-KW"/>
</dbReference>
<keyword evidence="4" id="KW-0472">Membrane</keyword>
<sequence>MYDDEDYDILMKIIIVGDSGVGKTNLVNRFTQQTFLDDSKPTVGVEFFSRNIDIMGKTIKAQVWDTAGQEKFRAITHAYYRGAVGAMICYDITKEQSFLNVEKWMDELRDHGDSNLMMMLIGTKCDLESKRVVRIEDGAQKALQYNMAFLETSSLKAVNVGKAFSVLLEKIYVGVDNQGKEYQKRTSLKLSSEPIGIQMNQQHKIEMKTKQKKQCC</sequence>
<evidence type="ECO:0000313" key="8">
    <source>
        <dbReference type="EMBL" id="CAD8128805.1"/>
    </source>
</evidence>
<dbReference type="Pfam" id="PF00071">
    <property type="entry name" value="Ras"/>
    <property type="match status" value="1"/>
</dbReference>
<organism evidence="8 9">
    <name type="scientific">Paramecium sonneborni</name>
    <dbReference type="NCBI Taxonomy" id="65129"/>
    <lineage>
        <taxon>Eukaryota</taxon>
        <taxon>Sar</taxon>
        <taxon>Alveolata</taxon>
        <taxon>Ciliophora</taxon>
        <taxon>Intramacronucleata</taxon>
        <taxon>Oligohymenophorea</taxon>
        <taxon>Peniculida</taxon>
        <taxon>Parameciidae</taxon>
        <taxon>Paramecium</taxon>
    </lineage>
</organism>
<dbReference type="FunFam" id="3.40.50.300:FF:000067">
    <property type="entry name" value="ras-related protein RABA1f"/>
    <property type="match status" value="1"/>
</dbReference>
<protein>
    <submittedName>
        <fullName evidence="8">Uncharacterized protein</fullName>
    </submittedName>
</protein>
<dbReference type="InterPro" id="IPR050209">
    <property type="entry name" value="Rab_GTPases_membrane_traffic"/>
</dbReference>
<evidence type="ECO:0000256" key="5">
    <source>
        <dbReference type="ARBA" id="ARBA00023288"/>
    </source>
</evidence>
<evidence type="ECO:0000256" key="2">
    <source>
        <dbReference type="ARBA" id="ARBA00022741"/>
    </source>
</evidence>
<keyword evidence="9" id="KW-1185">Reference proteome</keyword>
<dbReference type="SMART" id="SM00173">
    <property type="entry name" value="RAS"/>
    <property type="match status" value="1"/>
</dbReference>
<dbReference type="PANTHER" id="PTHR47979">
    <property type="entry name" value="DRAB11-RELATED"/>
    <property type="match status" value="1"/>
</dbReference>
<comment type="similarity">
    <text evidence="1">Belongs to the small GTPase superfamily. Rab family.</text>
</comment>
<dbReference type="SMART" id="SM00175">
    <property type="entry name" value="RAB"/>
    <property type="match status" value="1"/>
</dbReference>
<dbReference type="InterPro" id="IPR001806">
    <property type="entry name" value="Small_GTPase"/>
</dbReference>
<dbReference type="GO" id="GO:0003924">
    <property type="term" value="F:GTPase activity"/>
    <property type="evidence" value="ECO:0007669"/>
    <property type="project" value="InterPro"/>
</dbReference>
<evidence type="ECO:0000256" key="7">
    <source>
        <dbReference type="ARBA" id="ARBA00037868"/>
    </source>
</evidence>
<evidence type="ECO:0000313" key="9">
    <source>
        <dbReference type="Proteomes" id="UP000692954"/>
    </source>
</evidence>
<dbReference type="PROSITE" id="PS51419">
    <property type="entry name" value="RAB"/>
    <property type="match status" value="1"/>
</dbReference>